<reference evidence="2 3" key="1">
    <citation type="submission" date="2016-10" db="EMBL/GenBank/DDBJ databases">
        <authorList>
            <person name="de Groot N.N."/>
        </authorList>
    </citation>
    <scope>NUCLEOTIDE SEQUENCE [LARGE SCALE GENOMIC DNA]</scope>
    <source>
        <strain evidence="2 3">DSM 16195</strain>
    </source>
</reference>
<accession>A0A1G7I0Z5</accession>
<keyword evidence="3" id="KW-1185">Reference proteome</keyword>
<dbReference type="EMBL" id="FNBA01000005">
    <property type="protein sequence ID" value="SDF06049.1"/>
    <property type="molecule type" value="Genomic_DNA"/>
</dbReference>
<evidence type="ECO:0000256" key="1">
    <source>
        <dbReference type="SAM" id="SignalP"/>
    </source>
</evidence>
<evidence type="ECO:0000313" key="2">
    <source>
        <dbReference type="EMBL" id="SDF06049.1"/>
    </source>
</evidence>
<dbReference type="Proteomes" id="UP000199321">
    <property type="component" value="Unassembled WGS sequence"/>
</dbReference>
<proteinExistence type="predicted"/>
<evidence type="ECO:0008006" key="4">
    <source>
        <dbReference type="Google" id="ProtNLM"/>
    </source>
</evidence>
<feature type="chain" id="PRO_5011758319" description="Outer membrane protein beta-barrel domain-containing protein" evidence="1">
    <location>
        <begin position="19"/>
        <end position="227"/>
    </location>
</feature>
<protein>
    <recommendedName>
        <fullName evidence="4">Outer membrane protein beta-barrel domain-containing protein</fullName>
    </recommendedName>
</protein>
<feature type="signal peptide" evidence="1">
    <location>
        <begin position="1"/>
        <end position="18"/>
    </location>
</feature>
<keyword evidence="1" id="KW-0732">Signal</keyword>
<sequence length="227" mass="26910">MKKLCYILLVLVSTTLFAQEEKSEGFPNAKNSYVTFDITTPINIFTPRYRFGYIQSINEKWRIGADIGYGNEDISLKLYYYEDTKNYELIEGRVEVYHIFNPTRKVNHYISGELYYINHNEDIEYDNYINEDREITVYFESAHMERQKQGFNLKYGAFLPFGDYVGMNVYVGLGVRVRDIAYTNLIDERIADYYDDEFEFLDGLYRREGTFTGLNFTLGAKFFYTFN</sequence>
<name>A0A1G7I0Z5_9FLAO</name>
<organism evidence="2 3">
    <name type="scientific">Ulvibacter litoralis</name>
    <dbReference type="NCBI Taxonomy" id="227084"/>
    <lineage>
        <taxon>Bacteria</taxon>
        <taxon>Pseudomonadati</taxon>
        <taxon>Bacteroidota</taxon>
        <taxon>Flavobacteriia</taxon>
        <taxon>Flavobacteriales</taxon>
        <taxon>Flavobacteriaceae</taxon>
        <taxon>Ulvibacter</taxon>
    </lineage>
</organism>
<dbReference type="STRING" id="227084.SAMN05421855_10527"/>
<gene>
    <name evidence="2" type="ORF">SAMN05421855_10527</name>
</gene>
<dbReference type="AlphaFoldDB" id="A0A1G7I0Z5"/>
<evidence type="ECO:0000313" key="3">
    <source>
        <dbReference type="Proteomes" id="UP000199321"/>
    </source>
</evidence>
<dbReference type="RefSeq" id="WP_093144920.1">
    <property type="nucleotide sequence ID" value="NZ_BMWO01000007.1"/>
</dbReference>
<dbReference type="OrthoDB" id="1256349at2"/>